<feature type="signal peptide" evidence="2">
    <location>
        <begin position="1"/>
        <end position="17"/>
    </location>
</feature>
<comment type="caution">
    <text evidence="4">The sequence shown here is derived from an EMBL/GenBank/DDBJ whole genome shotgun (WGS) entry which is preliminary data.</text>
</comment>
<accession>A0A811K0K8</accession>
<evidence type="ECO:0000256" key="1">
    <source>
        <dbReference type="ARBA" id="ARBA00023157"/>
    </source>
</evidence>
<dbReference type="Proteomes" id="UP000783686">
    <property type="component" value="Unassembled WGS sequence"/>
</dbReference>
<dbReference type="EMBL" id="CAJFDH010000002">
    <property type="protein sequence ID" value="CAD5209414.1"/>
    <property type="molecule type" value="Genomic_DNA"/>
</dbReference>
<dbReference type="EMBL" id="CAJFCW020000002">
    <property type="protein sequence ID" value="CAG9089255.1"/>
    <property type="molecule type" value="Genomic_DNA"/>
</dbReference>
<proteinExistence type="predicted"/>
<dbReference type="AlphaFoldDB" id="A0A811K0K8"/>
<keyword evidence="1" id="KW-1015">Disulfide bond</keyword>
<name>A0A811K0K8_9BILA</name>
<reference evidence="4" key="1">
    <citation type="submission" date="2020-09" db="EMBL/GenBank/DDBJ databases">
        <authorList>
            <person name="Kikuchi T."/>
        </authorList>
    </citation>
    <scope>NUCLEOTIDE SEQUENCE</scope>
    <source>
        <strain evidence="4">SH1</strain>
    </source>
</reference>
<dbReference type="PROSITE" id="PS50015">
    <property type="entry name" value="SAP_B"/>
    <property type="match status" value="1"/>
</dbReference>
<evidence type="ECO:0000313" key="5">
    <source>
        <dbReference type="Proteomes" id="UP000614601"/>
    </source>
</evidence>
<evidence type="ECO:0000313" key="4">
    <source>
        <dbReference type="EMBL" id="CAD5209414.1"/>
    </source>
</evidence>
<evidence type="ECO:0000256" key="2">
    <source>
        <dbReference type="SAM" id="SignalP"/>
    </source>
</evidence>
<sequence length="169" mass="18724">MAMKFALFVLLVAVANGAVVNKISDEDQELALEIEQAIREMNLDDFHATGYNPICEACKLGFTIAKRVLGNSNNITREALEKTLEITCSLIPKPLPGRKEFCENLGPAVIDLIYHIINEVDKGIVPEHDCQLIFLCPWNPETTVVPTETPLPTTRVTTTTVEPVTDNNF</sequence>
<feature type="domain" description="Saposin B-type" evidence="3">
    <location>
        <begin position="51"/>
        <end position="140"/>
    </location>
</feature>
<gene>
    <name evidence="4" type="ORF">BOKJ2_LOCUS2668</name>
</gene>
<dbReference type="Proteomes" id="UP000614601">
    <property type="component" value="Unassembled WGS sequence"/>
</dbReference>
<protein>
    <recommendedName>
        <fullName evidence="3">Saposin B-type domain-containing protein</fullName>
    </recommendedName>
</protein>
<keyword evidence="5" id="KW-1185">Reference proteome</keyword>
<dbReference type="SUPFAM" id="SSF47862">
    <property type="entry name" value="Saposin"/>
    <property type="match status" value="1"/>
</dbReference>
<dbReference type="InterPro" id="IPR008139">
    <property type="entry name" value="SaposinB_dom"/>
</dbReference>
<keyword evidence="2" id="KW-0732">Signal</keyword>
<dbReference type="InterPro" id="IPR011001">
    <property type="entry name" value="Saposin-like"/>
</dbReference>
<feature type="chain" id="PRO_5035594560" description="Saposin B-type domain-containing protein" evidence="2">
    <location>
        <begin position="18"/>
        <end position="169"/>
    </location>
</feature>
<evidence type="ECO:0000259" key="3">
    <source>
        <dbReference type="PROSITE" id="PS50015"/>
    </source>
</evidence>
<dbReference type="Gene3D" id="1.10.225.10">
    <property type="entry name" value="Saposin-like"/>
    <property type="match status" value="1"/>
</dbReference>
<organism evidence="4 5">
    <name type="scientific">Bursaphelenchus okinawaensis</name>
    <dbReference type="NCBI Taxonomy" id="465554"/>
    <lineage>
        <taxon>Eukaryota</taxon>
        <taxon>Metazoa</taxon>
        <taxon>Ecdysozoa</taxon>
        <taxon>Nematoda</taxon>
        <taxon>Chromadorea</taxon>
        <taxon>Rhabditida</taxon>
        <taxon>Tylenchina</taxon>
        <taxon>Tylenchomorpha</taxon>
        <taxon>Aphelenchoidea</taxon>
        <taxon>Aphelenchoididae</taxon>
        <taxon>Bursaphelenchus</taxon>
    </lineage>
</organism>
<dbReference type="OrthoDB" id="5891468at2759"/>